<organism evidence="1 2">
    <name type="scientific">Pseudomonas amygdali pv. ulmi</name>
    <dbReference type="NCBI Taxonomy" id="251720"/>
    <lineage>
        <taxon>Bacteria</taxon>
        <taxon>Pseudomonadati</taxon>
        <taxon>Pseudomonadota</taxon>
        <taxon>Gammaproteobacteria</taxon>
        <taxon>Pseudomonadales</taxon>
        <taxon>Pseudomonadaceae</taxon>
        <taxon>Pseudomonas</taxon>
        <taxon>Pseudomonas amygdali</taxon>
    </lineage>
</organism>
<dbReference type="Proteomes" id="UP000050266">
    <property type="component" value="Unassembled WGS sequence"/>
</dbReference>
<dbReference type="EMBL" id="LJRQ01000442">
    <property type="protein sequence ID" value="KPZ05579.1"/>
    <property type="molecule type" value="Genomic_DNA"/>
</dbReference>
<protein>
    <submittedName>
        <fullName evidence="1">Putative exclusion-determining protein</fullName>
    </submittedName>
</protein>
<dbReference type="AlphaFoldDB" id="A0A0Q0CKH5"/>
<evidence type="ECO:0000313" key="2">
    <source>
        <dbReference type="Proteomes" id="UP000050266"/>
    </source>
</evidence>
<evidence type="ECO:0000313" key="1">
    <source>
        <dbReference type="EMBL" id="KPZ05579.1"/>
    </source>
</evidence>
<dbReference type="PATRIC" id="fig|251720.4.peg.5733"/>
<gene>
    <name evidence="1" type="ORF">ALO41_200110</name>
</gene>
<accession>A0A0Q0CKH5</accession>
<comment type="caution">
    <text evidence="1">The sequence shown here is derived from an EMBL/GenBank/DDBJ whole genome shotgun (WGS) entry which is preliminary data.</text>
</comment>
<sequence>MKPGADIGPADVNNEGSFRRGYHHCAADLAHLIEHHGPITAEALSAWVENEGMTWRKDRPLNRKIMAPAFPKA</sequence>
<proteinExistence type="predicted"/>
<name>A0A0Q0CKH5_PSEA0</name>
<reference evidence="1 2" key="1">
    <citation type="submission" date="2015-09" db="EMBL/GenBank/DDBJ databases">
        <title>Genome announcement of multiple Pseudomonas syringae strains.</title>
        <authorList>
            <person name="Thakur S."/>
            <person name="Wang P.W."/>
            <person name="Gong Y."/>
            <person name="Weir B.S."/>
            <person name="Guttman D.S."/>
        </authorList>
    </citation>
    <scope>NUCLEOTIDE SEQUENCE [LARGE SCALE GENOMIC DNA]</scope>
    <source>
        <strain evidence="1 2">ICMP3962</strain>
    </source>
</reference>